<dbReference type="EMBL" id="CAADJA010000002">
    <property type="protein sequence ID" value="VFS46929.1"/>
    <property type="molecule type" value="Genomic_DNA"/>
</dbReference>
<evidence type="ECO:0008006" key="3">
    <source>
        <dbReference type="Google" id="ProtNLM"/>
    </source>
</evidence>
<proteinExistence type="predicted"/>
<name>A0A484ZMF3_9GAMM</name>
<protein>
    <recommendedName>
        <fullName evidence="3">AIDA autotransporter-like protein ShdA</fullName>
    </recommendedName>
</protein>
<reference evidence="1 2" key="1">
    <citation type="submission" date="2019-03" db="EMBL/GenBank/DDBJ databases">
        <authorList>
            <consortium name="Pathogen Informatics"/>
        </authorList>
    </citation>
    <scope>NUCLEOTIDE SEQUENCE [LARGE SCALE GENOMIC DNA]</scope>
    <source>
        <strain evidence="1 2">NCTC12282</strain>
    </source>
</reference>
<evidence type="ECO:0000313" key="1">
    <source>
        <dbReference type="EMBL" id="VFS46929.1"/>
    </source>
</evidence>
<dbReference type="Proteomes" id="UP000373449">
    <property type="component" value="Unassembled WGS sequence"/>
</dbReference>
<evidence type="ECO:0000313" key="2">
    <source>
        <dbReference type="Proteomes" id="UP000373449"/>
    </source>
</evidence>
<dbReference type="AlphaFoldDB" id="A0A484ZMF3"/>
<sequence>MATLVGGLSVNGDATGNRISLSGGEVTGNIFAGYTASGNATSNTITLSGNPNLIMATLRGRE</sequence>
<accession>A0A484ZMF3</accession>
<gene>
    <name evidence="1" type="ORF">NCTC12282_01859</name>
</gene>
<organism evidence="1 2">
    <name type="scientific">Budvicia aquatica</name>
    <dbReference type="NCBI Taxonomy" id="82979"/>
    <lineage>
        <taxon>Bacteria</taxon>
        <taxon>Pseudomonadati</taxon>
        <taxon>Pseudomonadota</taxon>
        <taxon>Gammaproteobacteria</taxon>
        <taxon>Enterobacterales</taxon>
        <taxon>Budviciaceae</taxon>
        <taxon>Budvicia</taxon>
    </lineage>
</organism>